<evidence type="ECO:0000256" key="1">
    <source>
        <dbReference type="ARBA" id="ARBA00006464"/>
    </source>
</evidence>
<dbReference type="PANTHER" id="PTHR30576">
    <property type="entry name" value="COLANIC BIOSYNTHESIS UDP-GLUCOSE LIPID CARRIER TRANSFERASE"/>
    <property type="match status" value="1"/>
</dbReference>
<comment type="caution">
    <text evidence="5">The sequence shown here is derived from an EMBL/GenBank/DDBJ whole genome shotgun (WGS) entry which is preliminary data.</text>
</comment>
<feature type="transmembrane region" description="Helical" evidence="3">
    <location>
        <begin position="130"/>
        <end position="153"/>
    </location>
</feature>
<reference evidence="5 6" key="1">
    <citation type="submission" date="2020-08" db="EMBL/GenBank/DDBJ databases">
        <title>Genomic Encyclopedia of Type Strains, Phase IV (KMG-IV): sequencing the most valuable type-strain genomes for metagenomic binning, comparative biology and taxonomic classification.</title>
        <authorList>
            <person name="Goeker M."/>
        </authorList>
    </citation>
    <scope>NUCLEOTIDE SEQUENCE [LARGE SCALE GENOMIC DNA]</scope>
    <source>
        <strain evidence="5 6">DSM 7465</strain>
    </source>
</reference>
<evidence type="ECO:0000313" key="6">
    <source>
        <dbReference type="Proteomes" id="UP000575068"/>
    </source>
</evidence>
<dbReference type="PANTHER" id="PTHR30576:SF0">
    <property type="entry name" value="UNDECAPRENYL-PHOSPHATE N-ACETYLGALACTOSAMINYL 1-PHOSPHATE TRANSFERASE-RELATED"/>
    <property type="match status" value="1"/>
</dbReference>
<keyword evidence="5" id="KW-0808">Transferase</keyword>
<evidence type="ECO:0000313" key="5">
    <source>
        <dbReference type="EMBL" id="MBB4641764.1"/>
    </source>
</evidence>
<dbReference type="AlphaFoldDB" id="A0A840HWH3"/>
<keyword evidence="3" id="KW-0812">Transmembrane</keyword>
<feature type="domain" description="Bacterial sugar transferase" evidence="4">
    <location>
        <begin position="279"/>
        <end position="467"/>
    </location>
</feature>
<dbReference type="GO" id="GO:0016780">
    <property type="term" value="F:phosphotransferase activity, for other substituted phosphate groups"/>
    <property type="evidence" value="ECO:0007669"/>
    <property type="project" value="TreeGrafter"/>
</dbReference>
<dbReference type="EMBL" id="JACHOV010000007">
    <property type="protein sequence ID" value="MBB4641764.1"/>
    <property type="molecule type" value="Genomic_DNA"/>
</dbReference>
<keyword evidence="2" id="KW-0270">Exopolysaccharide synthesis</keyword>
<evidence type="ECO:0000259" key="4">
    <source>
        <dbReference type="Pfam" id="PF02397"/>
    </source>
</evidence>
<dbReference type="Pfam" id="PF02397">
    <property type="entry name" value="Bac_transf"/>
    <property type="match status" value="1"/>
</dbReference>
<keyword evidence="3" id="KW-1133">Transmembrane helix</keyword>
<organism evidence="5 6">
    <name type="scientific">Rhizorhapis suberifaciens</name>
    <name type="common">corky root of lettuce</name>
    <dbReference type="NCBI Taxonomy" id="13656"/>
    <lineage>
        <taxon>Bacteria</taxon>
        <taxon>Pseudomonadati</taxon>
        <taxon>Pseudomonadota</taxon>
        <taxon>Alphaproteobacteria</taxon>
        <taxon>Sphingomonadales</taxon>
        <taxon>Sphingomonadaceae</taxon>
        <taxon>Rhizorhapis</taxon>
    </lineage>
</organism>
<feature type="transmembrane region" description="Helical" evidence="3">
    <location>
        <begin position="36"/>
        <end position="60"/>
    </location>
</feature>
<dbReference type="InterPro" id="IPR003362">
    <property type="entry name" value="Bact_transf"/>
</dbReference>
<feature type="transmembrane region" description="Helical" evidence="3">
    <location>
        <begin position="103"/>
        <end position="124"/>
    </location>
</feature>
<keyword evidence="6" id="KW-1185">Reference proteome</keyword>
<dbReference type="Proteomes" id="UP000575068">
    <property type="component" value="Unassembled WGS sequence"/>
</dbReference>
<keyword evidence="3" id="KW-0472">Membrane</keyword>
<sequence length="472" mass="52389">MNLHSAKLRVAQGLDTPFPAGNRREAIFRADERVRLFLYVALFLTDIAAVLLGFVGSNLIRHNGILNLNNLAASLALVPVFAGIAINSNAYDIEALKDASLGILRSVLSLVFAGATLIFLAFYLKASTDLSRAVFGMGVATSMGAIIIARTIFVRFVRRNFSQSLINEVIIVDDVPFASTDPYSLVYEADYLGLSPDVRNPLMLDKLGRLMHSADRVVVVCSKERREEWTMVLQSAGVPGEVNAPEMAEIGVSEVGRFEGGPTFKVSAGALSLRHRIMKRMLDLAITVPVLVALSPVMLIVAIAIKLESQGGVFFKQERLGRGNRLFLVYKFRSMRADKCDDNGNVSTQRDDDRITRVGQFIRSTSIDELPQLWNVLRGEMSLVGPRPHALGSRAGGALFWDVDLRYWYRHATKPGLTGLAQVRGYRGSTDLHSDLTNRLESDLEYLSGWTLWRDIYIILLTVRVIMHRNAY</sequence>
<feature type="transmembrane region" description="Helical" evidence="3">
    <location>
        <begin position="284"/>
        <end position="305"/>
    </location>
</feature>
<dbReference type="GO" id="GO:0000271">
    <property type="term" value="P:polysaccharide biosynthetic process"/>
    <property type="evidence" value="ECO:0007669"/>
    <property type="project" value="UniProtKB-KW"/>
</dbReference>
<accession>A0A840HWH3</accession>
<name>A0A840HWH3_9SPHN</name>
<proteinExistence type="inferred from homology"/>
<evidence type="ECO:0000256" key="3">
    <source>
        <dbReference type="SAM" id="Phobius"/>
    </source>
</evidence>
<gene>
    <name evidence="5" type="ORF">HNQ99_002077</name>
</gene>
<dbReference type="RefSeq" id="WP_322790357.1">
    <property type="nucleotide sequence ID" value="NZ_JACHOV010000007.1"/>
</dbReference>
<evidence type="ECO:0000256" key="2">
    <source>
        <dbReference type="ARBA" id="ARBA00023169"/>
    </source>
</evidence>
<comment type="similarity">
    <text evidence="1">Belongs to the bacterial sugar transferase family.</text>
</comment>
<protein>
    <submittedName>
        <fullName evidence="5">Lipopolysaccharide/colanic/teichoic acid biosynthesis glycosyltransferase</fullName>
    </submittedName>
</protein>
<feature type="transmembrane region" description="Helical" evidence="3">
    <location>
        <begin position="72"/>
        <end position="91"/>
    </location>
</feature>